<dbReference type="Gene3D" id="1.10.10.10">
    <property type="entry name" value="Winged helix-like DNA-binding domain superfamily/Winged helix DNA-binding domain"/>
    <property type="match status" value="1"/>
</dbReference>
<geneLocation type="plasmid" evidence="5 6">
    <name>unnamed2</name>
</geneLocation>
<name>A0ABY8QBT0_9RHOB</name>
<keyword evidence="5" id="KW-0614">Plasmid</keyword>
<dbReference type="NCBIfam" id="NF003011">
    <property type="entry name" value="PRK03837.1"/>
    <property type="match status" value="1"/>
</dbReference>
<accession>A0ABY8QBT0</accession>
<evidence type="ECO:0000313" key="5">
    <source>
        <dbReference type="EMBL" id="WGV18313.1"/>
    </source>
</evidence>
<dbReference type="PANTHER" id="PTHR43537">
    <property type="entry name" value="TRANSCRIPTIONAL REGULATOR, GNTR FAMILY"/>
    <property type="match status" value="1"/>
</dbReference>
<gene>
    <name evidence="5" type="primary">nanR</name>
    <name evidence="5" type="ORF">QF092_19695</name>
</gene>
<dbReference type="Proteomes" id="UP001230978">
    <property type="component" value="Plasmid unnamed2"/>
</dbReference>
<evidence type="ECO:0000256" key="3">
    <source>
        <dbReference type="ARBA" id="ARBA00023163"/>
    </source>
</evidence>
<dbReference type="PANTHER" id="PTHR43537:SF5">
    <property type="entry name" value="UXU OPERON TRANSCRIPTIONAL REGULATOR"/>
    <property type="match status" value="1"/>
</dbReference>
<dbReference type="PROSITE" id="PS50949">
    <property type="entry name" value="HTH_GNTR"/>
    <property type="match status" value="1"/>
</dbReference>
<keyword evidence="3" id="KW-0804">Transcription</keyword>
<feature type="domain" description="HTH gntR-type" evidence="4">
    <location>
        <begin position="17"/>
        <end position="85"/>
    </location>
</feature>
<reference evidence="5 6" key="1">
    <citation type="submission" date="2023-04" db="EMBL/GenBank/DDBJ databases">
        <title>YMD61, complete Genome.</title>
        <authorList>
            <person name="Zhang J."/>
        </authorList>
    </citation>
    <scope>NUCLEOTIDE SEQUENCE [LARGE SCALE GENOMIC DNA]</scope>
    <source>
        <strain evidence="5 6">YMD61</strain>
        <plasmid evidence="5 6">unnamed2</plasmid>
    </source>
</reference>
<dbReference type="PRINTS" id="PR00035">
    <property type="entry name" value="HTHGNTR"/>
</dbReference>
<organism evidence="5 6">
    <name type="scientific">Fuscovulum ytuae</name>
    <dbReference type="NCBI Taxonomy" id="3042299"/>
    <lineage>
        <taxon>Bacteria</taxon>
        <taxon>Pseudomonadati</taxon>
        <taxon>Pseudomonadota</taxon>
        <taxon>Alphaproteobacteria</taxon>
        <taxon>Rhodobacterales</taxon>
        <taxon>Paracoccaceae</taxon>
        <taxon>Fuscovulum</taxon>
    </lineage>
</organism>
<dbReference type="Pfam" id="PF00392">
    <property type="entry name" value="GntR"/>
    <property type="match status" value="1"/>
</dbReference>
<dbReference type="EMBL" id="CP124537">
    <property type="protein sequence ID" value="WGV18313.1"/>
    <property type="molecule type" value="Genomic_DNA"/>
</dbReference>
<evidence type="ECO:0000313" key="6">
    <source>
        <dbReference type="Proteomes" id="UP001230978"/>
    </source>
</evidence>
<dbReference type="SMART" id="SM00345">
    <property type="entry name" value="HTH_GNTR"/>
    <property type="match status" value="1"/>
</dbReference>
<evidence type="ECO:0000259" key="4">
    <source>
        <dbReference type="PROSITE" id="PS50949"/>
    </source>
</evidence>
<dbReference type="InterPro" id="IPR036388">
    <property type="entry name" value="WH-like_DNA-bd_sf"/>
</dbReference>
<dbReference type="SUPFAM" id="SSF46785">
    <property type="entry name" value="Winged helix' DNA-binding domain"/>
    <property type="match status" value="1"/>
</dbReference>
<dbReference type="InterPro" id="IPR008920">
    <property type="entry name" value="TF_FadR/GntR_C"/>
</dbReference>
<dbReference type="InterPro" id="IPR036390">
    <property type="entry name" value="WH_DNA-bd_sf"/>
</dbReference>
<keyword evidence="6" id="KW-1185">Reference proteome</keyword>
<evidence type="ECO:0000256" key="2">
    <source>
        <dbReference type="ARBA" id="ARBA00023125"/>
    </source>
</evidence>
<protein>
    <submittedName>
        <fullName evidence="5">Transcriptional regulator NanR</fullName>
    </submittedName>
</protein>
<dbReference type="Gene3D" id="1.20.120.530">
    <property type="entry name" value="GntR ligand-binding domain-like"/>
    <property type="match status" value="1"/>
</dbReference>
<dbReference type="InterPro" id="IPR011711">
    <property type="entry name" value="GntR_C"/>
</dbReference>
<dbReference type="SUPFAM" id="SSF48008">
    <property type="entry name" value="GntR ligand-binding domain-like"/>
    <property type="match status" value="1"/>
</dbReference>
<keyword evidence="2" id="KW-0238">DNA-binding</keyword>
<dbReference type="Pfam" id="PF07729">
    <property type="entry name" value="FCD"/>
    <property type="match status" value="1"/>
</dbReference>
<dbReference type="CDD" id="cd07377">
    <property type="entry name" value="WHTH_GntR"/>
    <property type="match status" value="1"/>
</dbReference>
<dbReference type="SMART" id="SM00895">
    <property type="entry name" value="FCD"/>
    <property type="match status" value="1"/>
</dbReference>
<dbReference type="InterPro" id="IPR000524">
    <property type="entry name" value="Tscrpt_reg_HTH_GntR"/>
</dbReference>
<proteinExistence type="predicted"/>
<dbReference type="RefSeq" id="WP_281470415.1">
    <property type="nucleotide sequence ID" value="NZ_CP124537.1"/>
</dbReference>
<sequence>MARSFGQAEGTDRIIRRKLSDEVLDRLRSMIRSGELRPGDAMPSERALMDRFGVGRPAVREALQSLHQQGLISISHGERTRVQPIDATTVLARSDDVARMLLDLVPANRQHLKEARRMFELGLVRLAAERATAVDVADLRAAIDEQTAQMAGDPVPFIKADMAFHARIAAISDNPIITAASQAMLRWLFEYHTALLHWSGREAVTLADHAAIVDAIEAHDADGAVQAMLDHLDRSRDALAPMDQGRAPPPERTQPK</sequence>
<keyword evidence="1" id="KW-0805">Transcription regulation</keyword>
<evidence type="ECO:0000256" key="1">
    <source>
        <dbReference type="ARBA" id="ARBA00023015"/>
    </source>
</evidence>